<dbReference type="GO" id="GO:0005829">
    <property type="term" value="C:cytosol"/>
    <property type="evidence" value="ECO:0007669"/>
    <property type="project" value="TreeGrafter"/>
</dbReference>
<name>W6A773_9MOLU</name>
<evidence type="ECO:0000259" key="7">
    <source>
        <dbReference type="Pfam" id="PF00294"/>
    </source>
</evidence>
<evidence type="ECO:0000256" key="3">
    <source>
        <dbReference type="ARBA" id="ARBA00022741"/>
    </source>
</evidence>
<gene>
    <name evidence="8" type="primary">fruK</name>
    <name evidence="8" type="ORF">SCULI_v1c04850</name>
</gene>
<keyword evidence="3" id="KW-0547">Nucleotide-binding</keyword>
<evidence type="ECO:0000256" key="2">
    <source>
        <dbReference type="ARBA" id="ARBA00022679"/>
    </source>
</evidence>
<feature type="domain" description="Carbohydrate kinase PfkB" evidence="7">
    <location>
        <begin position="20"/>
        <end position="289"/>
    </location>
</feature>
<dbReference type="InterPro" id="IPR002173">
    <property type="entry name" value="Carboh/pur_kinase_PfkB_CS"/>
</dbReference>
<dbReference type="KEGG" id="scq:SCULI_v1c04850"/>
<dbReference type="NCBIfam" id="TIGR03168">
    <property type="entry name" value="1-PFK"/>
    <property type="match status" value="1"/>
</dbReference>
<dbReference type="Proteomes" id="UP000019267">
    <property type="component" value="Chromosome"/>
</dbReference>
<dbReference type="RefSeq" id="WP_025363063.1">
    <property type="nucleotide sequence ID" value="NZ_CP006681.1"/>
</dbReference>
<accession>W6A773</accession>
<keyword evidence="9" id="KW-1185">Reference proteome</keyword>
<dbReference type="PANTHER" id="PTHR46566">
    <property type="entry name" value="1-PHOSPHOFRUCTOKINASE-RELATED"/>
    <property type="match status" value="1"/>
</dbReference>
<dbReference type="GO" id="GO:0005524">
    <property type="term" value="F:ATP binding"/>
    <property type="evidence" value="ECO:0007669"/>
    <property type="project" value="UniProtKB-KW"/>
</dbReference>
<comment type="similarity">
    <text evidence="1">Belongs to the carbohydrate kinase PfkB family.</text>
</comment>
<keyword evidence="4 8" id="KW-0418">Kinase</keyword>
<dbReference type="InterPro" id="IPR011611">
    <property type="entry name" value="PfkB_dom"/>
</dbReference>
<evidence type="ECO:0000256" key="5">
    <source>
        <dbReference type="ARBA" id="ARBA00022840"/>
    </source>
</evidence>
<dbReference type="Pfam" id="PF00294">
    <property type="entry name" value="PfkB"/>
    <property type="match status" value="1"/>
</dbReference>
<evidence type="ECO:0000256" key="1">
    <source>
        <dbReference type="ARBA" id="ARBA00010688"/>
    </source>
</evidence>
<dbReference type="PROSITE" id="PS00584">
    <property type="entry name" value="PFKB_KINASES_2"/>
    <property type="match status" value="1"/>
</dbReference>
<dbReference type="HOGENOM" id="CLU_050013_1_0_14"/>
<dbReference type="eggNOG" id="COG1105">
    <property type="taxonomic scope" value="Bacteria"/>
</dbReference>
<keyword evidence="2 6" id="KW-0808">Transferase</keyword>
<dbReference type="CDD" id="cd01164">
    <property type="entry name" value="FruK_PfkB_like"/>
    <property type="match status" value="1"/>
</dbReference>
<evidence type="ECO:0000256" key="6">
    <source>
        <dbReference type="PIRNR" id="PIRNR000535"/>
    </source>
</evidence>
<dbReference type="OrthoDB" id="9801219at2"/>
<dbReference type="InterPro" id="IPR029056">
    <property type="entry name" value="Ribokinase-like"/>
</dbReference>
<evidence type="ECO:0000256" key="4">
    <source>
        <dbReference type="ARBA" id="ARBA00022777"/>
    </source>
</evidence>
<dbReference type="EMBL" id="CP006681">
    <property type="protein sequence ID" value="AHI52826.1"/>
    <property type="molecule type" value="Genomic_DNA"/>
</dbReference>
<dbReference type="PIRSF" id="PIRSF000535">
    <property type="entry name" value="1PFK/6PFK/LacC"/>
    <property type="match status" value="1"/>
</dbReference>
<dbReference type="Gene3D" id="3.40.1190.20">
    <property type="match status" value="1"/>
</dbReference>
<reference evidence="8 9" key="1">
    <citation type="journal article" date="2014" name="Genome Biol. Evol.">
        <title>Molecular evolution of the substrate utilization strategies and putative virulence factors in mosquito-associated Spiroplasma species.</title>
        <authorList>
            <person name="Chang T.H."/>
            <person name="Lo W.S."/>
            <person name="Ku C."/>
            <person name="Chen L.L."/>
            <person name="Kuo C.H."/>
        </authorList>
    </citation>
    <scope>NUCLEOTIDE SEQUENCE [LARGE SCALE GENOMIC DNA]</scope>
    <source>
        <strain evidence="8">AES-1</strain>
    </source>
</reference>
<dbReference type="GO" id="GO:0008443">
    <property type="term" value="F:phosphofructokinase activity"/>
    <property type="evidence" value="ECO:0007669"/>
    <property type="project" value="TreeGrafter"/>
</dbReference>
<keyword evidence="5" id="KW-0067">ATP-binding</keyword>
<dbReference type="AlphaFoldDB" id="W6A773"/>
<dbReference type="PATRIC" id="fig|1276246.3.peg.484"/>
<evidence type="ECO:0000313" key="8">
    <source>
        <dbReference type="EMBL" id="AHI52826.1"/>
    </source>
</evidence>
<dbReference type="PANTHER" id="PTHR46566:SF1">
    <property type="entry name" value="1-PHOSPHOFRUCTOKINASE"/>
    <property type="match status" value="1"/>
</dbReference>
<dbReference type="InterPro" id="IPR017583">
    <property type="entry name" value="Tagatose/fructose_Pkinase"/>
</dbReference>
<organism evidence="8 9">
    <name type="scientific">Spiroplasma culicicola AES-1</name>
    <dbReference type="NCBI Taxonomy" id="1276246"/>
    <lineage>
        <taxon>Bacteria</taxon>
        <taxon>Bacillati</taxon>
        <taxon>Mycoplasmatota</taxon>
        <taxon>Mollicutes</taxon>
        <taxon>Entomoplasmatales</taxon>
        <taxon>Spiroplasmataceae</taxon>
        <taxon>Spiroplasma</taxon>
    </lineage>
</organism>
<sequence length="312" mass="34590">MIYTITLNPAIDHIILADKPIDLGITNYYNTEYKVVGGKGINAGVILKNLQSQVQAIGIMGLDNKEIFLNKFEEINLNYKFFYNQGSTRVNYKIKHLASHQETELNGLGFEVTQDTLKEFLDYLKDNLKPNDIVMVTGSVARGVQRDIYEIIGQIVNQNSALLVCDATNDLLINALKQKPYLIKPNLEEICSTLNIEFNEDIDFEQTKDLIKQLQGLGARNILLSKGSQGSLYFDENNDVYQVGIATGKLINSVGAGDSMLAGFVHGIDQNFSVTKTLQFAAASGAATAFNEWLASKDEIIALVDQIKVEKI</sequence>
<evidence type="ECO:0000313" key="9">
    <source>
        <dbReference type="Proteomes" id="UP000019267"/>
    </source>
</evidence>
<dbReference type="STRING" id="1276246.SCULI_v1c04850"/>
<proteinExistence type="inferred from homology"/>
<protein>
    <submittedName>
        <fullName evidence="8">1-phosphofructokinase</fullName>
    </submittedName>
</protein>
<dbReference type="SUPFAM" id="SSF53613">
    <property type="entry name" value="Ribokinase-like"/>
    <property type="match status" value="1"/>
</dbReference>